<reference evidence="5" key="1">
    <citation type="submission" date="2022-10" db="EMBL/GenBank/DDBJ databases">
        <title>Tapping the CABI collections for fungal endophytes: first genome assemblies for Collariella, Neodidymelliopsis, Ascochyta clinopodiicola, Didymella pomorum, Didymosphaeria variabile, Neocosmospora piperis and Neocucurbitaria cava.</title>
        <authorList>
            <person name="Hill R."/>
        </authorList>
    </citation>
    <scope>NUCLEOTIDE SEQUENCE</scope>
    <source>
        <strain evidence="5">IMI 355091</strain>
    </source>
</reference>
<dbReference type="GO" id="GO:0030145">
    <property type="term" value="F:manganese ion binding"/>
    <property type="evidence" value="ECO:0007669"/>
    <property type="project" value="TreeGrafter"/>
</dbReference>
<keyword evidence="1" id="KW-0479">Metal-binding</keyword>
<dbReference type="InterPro" id="IPR006035">
    <property type="entry name" value="Ureohydrolase"/>
</dbReference>
<dbReference type="Proteomes" id="UP001140510">
    <property type="component" value="Unassembled WGS sequence"/>
</dbReference>
<dbReference type="EMBL" id="JAPEVA010000034">
    <property type="protein sequence ID" value="KAJ4405474.1"/>
    <property type="molecule type" value="Genomic_DNA"/>
</dbReference>
<evidence type="ECO:0000313" key="5">
    <source>
        <dbReference type="EMBL" id="KAJ4405474.1"/>
    </source>
</evidence>
<dbReference type="OrthoDB" id="9992747at2759"/>
<keyword evidence="3" id="KW-0464">Manganese</keyword>
<dbReference type="PANTHER" id="PTHR43782:SF3">
    <property type="entry name" value="ARGINASE"/>
    <property type="match status" value="1"/>
</dbReference>
<evidence type="ECO:0000313" key="6">
    <source>
        <dbReference type="Proteomes" id="UP001140510"/>
    </source>
</evidence>
<comment type="similarity">
    <text evidence="4">Belongs to the arginase family.</text>
</comment>
<comment type="caution">
    <text evidence="5">The sequence shown here is derived from an EMBL/GenBank/DDBJ whole genome shotgun (WGS) entry which is preliminary data.</text>
</comment>
<dbReference type="PANTHER" id="PTHR43782">
    <property type="entry name" value="ARGINASE"/>
    <property type="match status" value="1"/>
</dbReference>
<evidence type="ECO:0000256" key="1">
    <source>
        <dbReference type="ARBA" id="ARBA00022723"/>
    </source>
</evidence>
<evidence type="ECO:0000256" key="3">
    <source>
        <dbReference type="ARBA" id="ARBA00023211"/>
    </source>
</evidence>
<accession>A0A9W8ZFJ2</accession>
<organism evidence="5 6">
    <name type="scientific">Didymella pomorum</name>
    <dbReference type="NCBI Taxonomy" id="749634"/>
    <lineage>
        <taxon>Eukaryota</taxon>
        <taxon>Fungi</taxon>
        <taxon>Dikarya</taxon>
        <taxon>Ascomycota</taxon>
        <taxon>Pezizomycotina</taxon>
        <taxon>Dothideomycetes</taxon>
        <taxon>Pleosporomycetidae</taxon>
        <taxon>Pleosporales</taxon>
        <taxon>Pleosporineae</taxon>
        <taxon>Didymellaceae</taxon>
        <taxon>Didymella</taxon>
    </lineage>
</organism>
<dbReference type="AlphaFoldDB" id="A0A9W8ZFJ2"/>
<dbReference type="GO" id="GO:0004053">
    <property type="term" value="F:arginase activity"/>
    <property type="evidence" value="ECO:0007669"/>
    <property type="project" value="TreeGrafter"/>
</dbReference>
<keyword evidence="2" id="KW-0378">Hydrolase</keyword>
<dbReference type="InterPro" id="IPR023696">
    <property type="entry name" value="Ureohydrolase_dom_sf"/>
</dbReference>
<evidence type="ECO:0000256" key="4">
    <source>
        <dbReference type="PROSITE-ProRule" id="PRU00742"/>
    </source>
</evidence>
<dbReference type="PROSITE" id="PS51409">
    <property type="entry name" value="ARGINASE_2"/>
    <property type="match status" value="1"/>
</dbReference>
<sequence length="301" mass="32601">MTAPASSSAVSVTYTPADCGSIIPGKSKAPEAFRRAGLISKLYAPGLAPVEEHHALPEPARFSIADFHIRSVRNQALNIEVCKRVHTSLETTFANIQTSPPPFQLVIGGECCQLPAVLSALANSPVYRNESVGLIYIDGDLDLTSPIDRDSTGYFAGMTTTHLLRLPGSLDAMRYYSDRQDGRPVCDAGNMVFFGTNAENPGNRPENFSFLRSKGFRVINSSSVASKPKTAAKTTLAYLQDKVDVIFVHLDVDSIDPQLFPLANVPNFTGVGFETMMCALSAMLHCPKYWGSDDHTPKDLG</sequence>
<dbReference type="GO" id="GO:0005737">
    <property type="term" value="C:cytoplasm"/>
    <property type="evidence" value="ECO:0007669"/>
    <property type="project" value="TreeGrafter"/>
</dbReference>
<gene>
    <name evidence="5" type="ORF">N0V91_005214</name>
</gene>
<proteinExistence type="inferred from homology"/>
<evidence type="ECO:0000256" key="2">
    <source>
        <dbReference type="ARBA" id="ARBA00022801"/>
    </source>
</evidence>
<keyword evidence="6" id="KW-1185">Reference proteome</keyword>
<protein>
    <submittedName>
        <fullName evidence="5">Uncharacterized protein</fullName>
    </submittedName>
</protein>
<name>A0A9W8ZFJ2_9PLEO</name>
<dbReference type="Gene3D" id="3.40.800.10">
    <property type="entry name" value="Ureohydrolase domain"/>
    <property type="match status" value="1"/>
</dbReference>
<dbReference type="Pfam" id="PF00491">
    <property type="entry name" value="Arginase"/>
    <property type="match status" value="1"/>
</dbReference>
<dbReference type="SUPFAM" id="SSF52768">
    <property type="entry name" value="Arginase/deacetylase"/>
    <property type="match status" value="1"/>
</dbReference>